<dbReference type="SUPFAM" id="SSF53098">
    <property type="entry name" value="Ribonuclease H-like"/>
    <property type="match status" value="1"/>
</dbReference>
<reference evidence="2 3" key="1">
    <citation type="journal article" date="2010" name="J. Bacteriol.">
        <title>Genome sequences of Oceanicola granulosus HTCC2516(T) and Oceanicola batsensis HTCC2597(TDelta).</title>
        <authorList>
            <person name="Thrash J.C."/>
            <person name="Cho J.C."/>
            <person name="Vergin K.L."/>
            <person name="Giovannoni S.J."/>
        </authorList>
    </citation>
    <scope>NUCLEOTIDE SEQUENCE [LARGE SCALE GENOMIC DNA]</scope>
    <source>
        <strain evidence="3">ATCC BAA-863 / DSM 15984 / KCTC 12145 / HTCC2597</strain>
    </source>
</reference>
<keyword evidence="3" id="KW-1185">Reference proteome</keyword>
<dbReference type="GO" id="GO:0015074">
    <property type="term" value="P:DNA integration"/>
    <property type="evidence" value="ECO:0007669"/>
    <property type="project" value="InterPro"/>
</dbReference>
<name>A3U1A6_PSEBH</name>
<organism evidence="2 3">
    <name type="scientific">Pseudooceanicola batsensis (strain ATCC BAA-863 / DSM 15984 / KCTC 12145 / HTCC2597)</name>
    <name type="common">Oceanicola batsensis</name>
    <dbReference type="NCBI Taxonomy" id="252305"/>
    <lineage>
        <taxon>Bacteria</taxon>
        <taxon>Pseudomonadati</taxon>
        <taxon>Pseudomonadota</taxon>
        <taxon>Alphaproteobacteria</taxon>
        <taxon>Rhodobacterales</taxon>
        <taxon>Paracoccaceae</taxon>
        <taxon>Pseudooceanicola</taxon>
    </lineage>
</organism>
<evidence type="ECO:0000259" key="1">
    <source>
        <dbReference type="Pfam" id="PF13683"/>
    </source>
</evidence>
<dbReference type="InterPro" id="IPR036397">
    <property type="entry name" value="RNaseH_sf"/>
</dbReference>
<protein>
    <submittedName>
        <fullName evidence="2">Putative transposase protein</fullName>
    </submittedName>
</protein>
<evidence type="ECO:0000313" key="2">
    <source>
        <dbReference type="EMBL" id="EAQ02089.1"/>
    </source>
</evidence>
<dbReference type="GO" id="GO:0003676">
    <property type="term" value="F:nucleic acid binding"/>
    <property type="evidence" value="ECO:0007669"/>
    <property type="project" value="InterPro"/>
</dbReference>
<dbReference type="Gene3D" id="3.30.420.10">
    <property type="entry name" value="Ribonuclease H-like superfamily/Ribonuclease H"/>
    <property type="match status" value="1"/>
</dbReference>
<feature type="domain" description="Integrase catalytic" evidence="1">
    <location>
        <begin position="8"/>
        <end position="61"/>
    </location>
</feature>
<dbReference type="STRING" id="252305.OB2597_20731"/>
<dbReference type="HOGENOM" id="CLU_027402_41_6_5"/>
<gene>
    <name evidence="2" type="ORF">OB2597_20731</name>
</gene>
<sequence>MDGKGAWRDNVFVERLWRTIKYEEVHLHAYDNISAARKSLGRHLTFYYSRRPHSSLDAQTPDQAYLIRRYQS</sequence>
<dbReference type="AlphaFoldDB" id="A3U1A6"/>
<evidence type="ECO:0000313" key="3">
    <source>
        <dbReference type="Proteomes" id="UP000004318"/>
    </source>
</evidence>
<dbReference type="Pfam" id="PF13683">
    <property type="entry name" value="rve_3"/>
    <property type="match status" value="1"/>
</dbReference>
<proteinExistence type="predicted"/>
<comment type="caution">
    <text evidence="2">The sequence shown here is derived from an EMBL/GenBank/DDBJ whole genome shotgun (WGS) entry which is preliminary data.</text>
</comment>
<dbReference type="Proteomes" id="UP000004318">
    <property type="component" value="Unassembled WGS sequence"/>
</dbReference>
<dbReference type="EMBL" id="AAMO01000009">
    <property type="protein sequence ID" value="EAQ02089.1"/>
    <property type="molecule type" value="Genomic_DNA"/>
</dbReference>
<dbReference type="InterPro" id="IPR001584">
    <property type="entry name" value="Integrase_cat-core"/>
</dbReference>
<dbReference type="InterPro" id="IPR012337">
    <property type="entry name" value="RNaseH-like_sf"/>
</dbReference>
<accession>A3U1A6</accession>